<gene>
    <name evidence="1" type="ORF">ACFSUF_07330</name>
</gene>
<organism evidence="1 2">
    <name type="scientific">Paenibacillus gansuensis</name>
    <dbReference type="NCBI Taxonomy" id="306542"/>
    <lineage>
        <taxon>Bacteria</taxon>
        <taxon>Bacillati</taxon>
        <taxon>Bacillota</taxon>
        <taxon>Bacilli</taxon>
        <taxon>Bacillales</taxon>
        <taxon>Paenibacillaceae</taxon>
        <taxon>Paenibacillus</taxon>
    </lineage>
</organism>
<sequence length="153" mass="17977">MIKTKGLFTTCRLDAVISMLIRSETKRFAVELARYKLHPANFLLEQMYFHDGNGRKHLFHLTVPDKIDWKKAEMTEESGVFQVYADLCVEMKVPVSNEFHEEYVRYAELKIPASRLIGKPVLVIPGPREPLFIQVESHRLEWKESRNKLYILK</sequence>
<accession>A0ABW5PAB8</accession>
<name>A0ABW5PAB8_9BACL</name>
<evidence type="ECO:0000313" key="2">
    <source>
        <dbReference type="Proteomes" id="UP001597541"/>
    </source>
</evidence>
<dbReference type="RefSeq" id="WP_377601576.1">
    <property type="nucleotide sequence ID" value="NZ_JBHUME010000005.1"/>
</dbReference>
<keyword evidence="2" id="KW-1185">Reference proteome</keyword>
<evidence type="ECO:0000313" key="1">
    <source>
        <dbReference type="EMBL" id="MFD2612242.1"/>
    </source>
</evidence>
<protein>
    <submittedName>
        <fullName evidence="1">Uncharacterized protein</fullName>
    </submittedName>
</protein>
<dbReference type="Proteomes" id="UP001597541">
    <property type="component" value="Unassembled WGS sequence"/>
</dbReference>
<comment type="caution">
    <text evidence="1">The sequence shown here is derived from an EMBL/GenBank/DDBJ whole genome shotgun (WGS) entry which is preliminary data.</text>
</comment>
<dbReference type="EMBL" id="JBHUME010000005">
    <property type="protein sequence ID" value="MFD2612242.1"/>
    <property type="molecule type" value="Genomic_DNA"/>
</dbReference>
<proteinExistence type="predicted"/>
<reference evidence="2" key="1">
    <citation type="journal article" date="2019" name="Int. J. Syst. Evol. Microbiol.">
        <title>The Global Catalogue of Microorganisms (GCM) 10K type strain sequencing project: providing services to taxonomists for standard genome sequencing and annotation.</title>
        <authorList>
            <consortium name="The Broad Institute Genomics Platform"/>
            <consortium name="The Broad Institute Genome Sequencing Center for Infectious Disease"/>
            <person name="Wu L."/>
            <person name="Ma J."/>
        </authorList>
    </citation>
    <scope>NUCLEOTIDE SEQUENCE [LARGE SCALE GENOMIC DNA]</scope>
    <source>
        <strain evidence="2">KCTC 3950</strain>
    </source>
</reference>